<dbReference type="PATRIC" id="fig|270351.6.peg.4495"/>
<dbReference type="EMBL" id="LABX01000295">
    <property type="protein sequence ID" value="KMO27530.1"/>
    <property type="molecule type" value="Genomic_DNA"/>
</dbReference>
<dbReference type="GO" id="GO:0008168">
    <property type="term" value="F:methyltransferase activity"/>
    <property type="evidence" value="ECO:0007669"/>
    <property type="project" value="UniProtKB-KW"/>
</dbReference>
<reference evidence="2 3" key="1">
    <citation type="submission" date="2015-03" db="EMBL/GenBank/DDBJ databases">
        <title>Genome sequencing of Methylobacterium aquaticum DSM16371 type strain.</title>
        <authorList>
            <person name="Chaudhry V."/>
            <person name="Patil P.B."/>
        </authorList>
    </citation>
    <scope>NUCLEOTIDE SEQUENCE [LARGE SCALE GENOMIC DNA]</scope>
    <source>
        <strain evidence="2 3">DSM 16371</strain>
    </source>
</reference>
<keyword evidence="2" id="KW-0489">Methyltransferase</keyword>
<evidence type="ECO:0000259" key="1">
    <source>
        <dbReference type="Pfam" id="PF05050"/>
    </source>
</evidence>
<dbReference type="InterPro" id="IPR052514">
    <property type="entry name" value="SAM-dependent_MTase"/>
</dbReference>
<dbReference type="Proteomes" id="UP000035929">
    <property type="component" value="Unassembled WGS sequence"/>
</dbReference>
<keyword evidence="2" id="KW-0808">Transferase</keyword>
<evidence type="ECO:0000313" key="2">
    <source>
        <dbReference type="EMBL" id="KMO27530.1"/>
    </source>
</evidence>
<feature type="domain" description="Methyltransferase FkbM" evidence="1">
    <location>
        <begin position="54"/>
        <end position="197"/>
    </location>
</feature>
<dbReference type="PANTHER" id="PTHR34203:SF15">
    <property type="entry name" value="SLL1173 PROTEIN"/>
    <property type="match status" value="1"/>
</dbReference>
<comment type="caution">
    <text evidence="2">The sequence shown here is derived from an EMBL/GenBank/DDBJ whole genome shotgun (WGS) entry which is preliminary data.</text>
</comment>
<name>A0A0J6RXI0_9HYPH</name>
<dbReference type="Gene3D" id="3.40.50.150">
    <property type="entry name" value="Vaccinia Virus protein VP39"/>
    <property type="match status" value="1"/>
</dbReference>
<dbReference type="RefSeq" id="WP_048467517.1">
    <property type="nucleotide sequence ID" value="NZ_LABX01000295.1"/>
</dbReference>
<protein>
    <submittedName>
        <fullName evidence="2">FkbM family methyltransferase</fullName>
    </submittedName>
</protein>
<dbReference type="Pfam" id="PF05050">
    <property type="entry name" value="Methyltransf_21"/>
    <property type="match status" value="1"/>
</dbReference>
<accession>A0A0J6RXI0</accession>
<dbReference type="AlphaFoldDB" id="A0A0J6RXI0"/>
<dbReference type="GO" id="GO:0032259">
    <property type="term" value="P:methylation"/>
    <property type="evidence" value="ECO:0007669"/>
    <property type="project" value="UniProtKB-KW"/>
</dbReference>
<organism evidence="2 3">
    <name type="scientific">Methylobacterium aquaticum</name>
    <dbReference type="NCBI Taxonomy" id="270351"/>
    <lineage>
        <taxon>Bacteria</taxon>
        <taxon>Pseudomonadati</taxon>
        <taxon>Pseudomonadota</taxon>
        <taxon>Alphaproteobacteria</taxon>
        <taxon>Hyphomicrobiales</taxon>
        <taxon>Methylobacteriaceae</taxon>
        <taxon>Methylobacterium</taxon>
    </lineage>
</organism>
<dbReference type="InterPro" id="IPR029063">
    <property type="entry name" value="SAM-dependent_MTases_sf"/>
</dbReference>
<dbReference type="InterPro" id="IPR006342">
    <property type="entry name" value="FkbM_mtfrase"/>
</dbReference>
<dbReference type="PANTHER" id="PTHR34203">
    <property type="entry name" value="METHYLTRANSFERASE, FKBM FAMILY PROTEIN"/>
    <property type="match status" value="1"/>
</dbReference>
<proteinExistence type="predicted"/>
<gene>
    <name evidence="2" type="ORF">VP06_30335</name>
</gene>
<dbReference type="SUPFAM" id="SSF53335">
    <property type="entry name" value="S-adenosyl-L-methionine-dependent methyltransferases"/>
    <property type="match status" value="1"/>
</dbReference>
<dbReference type="OrthoDB" id="4104638at2"/>
<dbReference type="NCBIfam" id="TIGR01444">
    <property type="entry name" value="fkbM_fam"/>
    <property type="match status" value="1"/>
</dbReference>
<sequence>MSTLRVNFAGVSFSIDSADGMDAVAQQLAVGSYEAPLPFLMMATLLRVEGAFIDVGANTGIYSVMASVVASSKDVIAFEPLPPVLNILRKNLAINHLQDKVQVHEVALSDKNGVASLHIPNPSHGLVETSASLESDFQQAHSIIEVPVKRFDDMNVSNFIGVIKADIEGHEYAFLNGARETIMRDRPIIFAEVVGPAKRGPMNALLQNVGYMDFRLRPDMAIHDGEVLFDNAAWNHALIPVERLAKFKEICDSCGLPMFRSFQLS</sequence>
<evidence type="ECO:0000313" key="3">
    <source>
        <dbReference type="Proteomes" id="UP000035929"/>
    </source>
</evidence>